<dbReference type="Proteomes" id="UP000661507">
    <property type="component" value="Unassembled WGS sequence"/>
</dbReference>
<sequence length="206" mass="22062">MAYFFTTTGGAAVSLACALPEAALPDMDIPPHSIASFRREPSTRIAVQRKQQIPCVPSPPRCGYGPPREEDHHPMEPPEDIDGLAEDWIALWQSEIAGLAADPELAEQWAAWAALGAAWMRAAAAMAPRHRPDGIHDRPVAPPWTAPAAAASEPRGHARHGGGDQPADDAMAKRLAELERRLADLEGGTPGKGPDPRRPRGKRPPA</sequence>
<dbReference type="AlphaFoldDB" id="A0A917L4V2"/>
<evidence type="ECO:0000256" key="1">
    <source>
        <dbReference type="SAM" id="MobiDB-lite"/>
    </source>
</evidence>
<feature type="region of interest" description="Disordered" evidence="1">
    <location>
        <begin position="56"/>
        <end position="76"/>
    </location>
</feature>
<proteinExistence type="predicted"/>
<evidence type="ECO:0000313" key="3">
    <source>
        <dbReference type="Proteomes" id="UP000661507"/>
    </source>
</evidence>
<name>A0A917L4V2_9PROT</name>
<dbReference type="EMBL" id="BMKW01000018">
    <property type="protein sequence ID" value="GGJ39969.1"/>
    <property type="molecule type" value="Genomic_DNA"/>
</dbReference>
<feature type="compositionally biased region" description="Basic and acidic residues" evidence="1">
    <location>
        <begin position="130"/>
        <end position="139"/>
    </location>
</feature>
<protein>
    <submittedName>
        <fullName evidence="2">Uncharacterized protein</fullName>
    </submittedName>
</protein>
<evidence type="ECO:0000313" key="2">
    <source>
        <dbReference type="EMBL" id="GGJ39969.1"/>
    </source>
</evidence>
<feature type="compositionally biased region" description="Basic and acidic residues" evidence="1">
    <location>
        <begin position="67"/>
        <end position="76"/>
    </location>
</feature>
<organism evidence="2 3">
    <name type="scientific">Neoroseomonas lacus</name>
    <dbReference type="NCBI Taxonomy" id="287609"/>
    <lineage>
        <taxon>Bacteria</taxon>
        <taxon>Pseudomonadati</taxon>
        <taxon>Pseudomonadota</taxon>
        <taxon>Alphaproteobacteria</taxon>
        <taxon>Acetobacterales</taxon>
        <taxon>Acetobacteraceae</taxon>
        <taxon>Neoroseomonas</taxon>
    </lineage>
</organism>
<keyword evidence="3" id="KW-1185">Reference proteome</keyword>
<gene>
    <name evidence="2" type="ORF">GCM10011320_54490</name>
</gene>
<reference evidence="2" key="1">
    <citation type="journal article" date="2014" name="Int. J. Syst. Evol. Microbiol.">
        <title>Complete genome sequence of Corynebacterium casei LMG S-19264T (=DSM 44701T), isolated from a smear-ripened cheese.</title>
        <authorList>
            <consortium name="US DOE Joint Genome Institute (JGI-PGF)"/>
            <person name="Walter F."/>
            <person name="Albersmeier A."/>
            <person name="Kalinowski J."/>
            <person name="Ruckert C."/>
        </authorList>
    </citation>
    <scope>NUCLEOTIDE SEQUENCE</scope>
    <source>
        <strain evidence="2">CGMCC 1.3617</strain>
    </source>
</reference>
<feature type="region of interest" description="Disordered" evidence="1">
    <location>
        <begin position="130"/>
        <end position="206"/>
    </location>
</feature>
<reference evidence="2" key="2">
    <citation type="submission" date="2020-09" db="EMBL/GenBank/DDBJ databases">
        <authorList>
            <person name="Sun Q."/>
            <person name="Zhou Y."/>
        </authorList>
    </citation>
    <scope>NUCLEOTIDE SEQUENCE</scope>
    <source>
        <strain evidence="2">CGMCC 1.3617</strain>
    </source>
</reference>
<accession>A0A917L4V2</accession>
<feature type="compositionally biased region" description="Basic and acidic residues" evidence="1">
    <location>
        <begin position="170"/>
        <end position="184"/>
    </location>
</feature>
<comment type="caution">
    <text evidence="2">The sequence shown here is derived from an EMBL/GenBank/DDBJ whole genome shotgun (WGS) entry which is preliminary data.</text>
</comment>